<organism evidence="6 7">
    <name type="scientific">Coccomyxa viridis</name>
    <dbReference type="NCBI Taxonomy" id="1274662"/>
    <lineage>
        <taxon>Eukaryota</taxon>
        <taxon>Viridiplantae</taxon>
        <taxon>Chlorophyta</taxon>
        <taxon>core chlorophytes</taxon>
        <taxon>Trebouxiophyceae</taxon>
        <taxon>Trebouxiophyceae incertae sedis</taxon>
        <taxon>Coccomyxaceae</taxon>
        <taxon>Coccomyxa</taxon>
    </lineage>
</organism>
<dbReference type="SMART" id="SM00509">
    <property type="entry name" value="TFS2N"/>
    <property type="match status" value="1"/>
</dbReference>
<keyword evidence="2 3" id="KW-0539">Nucleus</keyword>
<feature type="region of interest" description="Disordered" evidence="4">
    <location>
        <begin position="129"/>
        <end position="167"/>
    </location>
</feature>
<dbReference type="Proteomes" id="UP001314263">
    <property type="component" value="Unassembled WGS sequence"/>
</dbReference>
<evidence type="ECO:0000256" key="3">
    <source>
        <dbReference type="PROSITE-ProRule" id="PRU00649"/>
    </source>
</evidence>
<evidence type="ECO:0000259" key="5">
    <source>
        <dbReference type="PROSITE" id="PS51319"/>
    </source>
</evidence>
<protein>
    <recommendedName>
        <fullName evidence="5">TFIIS N-terminal domain-containing protein</fullName>
    </recommendedName>
</protein>
<dbReference type="Gene3D" id="1.20.930.10">
    <property type="entry name" value="Conserved domain common to transcription factors TFIIS, elongin A, CRSP70"/>
    <property type="match status" value="1"/>
</dbReference>
<dbReference type="InterPro" id="IPR017923">
    <property type="entry name" value="TFIIS_N"/>
</dbReference>
<dbReference type="Pfam" id="PF08711">
    <property type="entry name" value="Med26"/>
    <property type="match status" value="1"/>
</dbReference>
<keyword evidence="7" id="KW-1185">Reference proteome</keyword>
<dbReference type="InterPro" id="IPR003617">
    <property type="entry name" value="TFIIS/CRSP70_N_sub"/>
</dbReference>
<comment type="subcellular location">
    <subcellularLocation>
        <location evidence="1 3">Nucleus</location>
    </subcellularLocation>
</comment>
<feature type="compositionally biased region" description="Low complexity" evidence="4">
    <location>
        <begin position="131"/>
        <end position="144"/>
    </location>
</feature>
<dbReference type="PROSITE" id="PS51319">
    <property type="entry name" value="TFIIS_N"/>
    <property type="match status" value="1"/>
</dbReference>
<accession>A0AAV1HW16</accession>
<comment type="caution">
    <text evidence="6">The sequence shown here is derived from an EMBL/GenBank/DDBJ whole genome shotgun (WGS) entry which is preliminary data.</text>
</comment>
<dbReference type="GO" id="GO:0005634">
    <property type="term" value="C:nucleus"/>
    <property type="evidence" value="ECO:0007669"/>
    <property type="project" value="UniProtKB-SubCell"/>
</dbReference>
<gene>
    <name evidence="6" type="ORF">CVIRNUC_001982</name>
</gene>
<evidence type="ECO:0000313" key="6">
    <source>
        <dbReference type="EMBL" id="CAK0750340.1"/>
    </source>
</evidence>
<dbReference type="AlphaFoldDB" id="A0AAV1HW16"/>
<dbReference type="EMBL" id="CAUYUE010000003">
    <property type="protein sequence ID" value="CAK0750340.1"/>
    <property type="molecule type" value="Genomic_DNA"/>
</dbReference>
<reference evidence="6 7" key="1">
    <citation type="submission" date="2023-10" db="EMBL/GenBank/DDBJ databases">
        <authorList>
            <person name="Maclean D."/>
            <person name="Macfadyen A."/>
        </authorList>
    </citation>
    <scope>NUCLEOTIDE SEQUENCE [LARGE SCALE GENOMIC DNA]</scope>
</reference>
<feature type="domain" description="TFIIS N-terminal" evidence="5">
    <location>
        <begin position="46"/>
        <end position="120"/>
    </location>
</feature>
<dbReference type="SUPFAM" id="SSF47676">
    <property type="entry name" value="Conserved domain common to transcription factors TFIIS, elongin A, CRSP70"/>
    <property type="match status" value="1"/>
</dbReference>
<proteinExistence type="predicted"/>
<evidence type="ECO:0000313" key="7">
    <source>
        <dbReference type="Proteomes" id="UP001314263"/>
    </source>
</evidence>
<name>A0AAV1HW16_9CHLO</name>
<dbReference type="InterPro" id="IPR035441">
    <property type="entry name" value="TFIIS/LEDGF_dom_sf"/>
</dbReference>
<evidence type="ECO:0000256" key="2">
    <source>
        <dbReference type="ARBA" id="ARBA00023242"/>
    </source>
</evidence>
<sequence>MTSYNLRKRTNPVIYSEEAASQLKLTDLAKVVRLPTGTTSVCFSAESVLSAKEILDDPSSSLEKVMSSLRQLSCLTVSKADLEVTGVAFSVRKLRKSEHLEIQRIASNLIDKWKRAVLSEREALKNIAIAQQQQRQSQSQQQQRQQHKREHESASLESVPEQRTLLS</sequence>
<evidence type="ECO:0000256" key="4">
    <source>
        <dbReference type="SAM" id="MobiDB-lite"/>
    </source>
</evidence>
<evidence type="ECO:0000256" key="1">
    <source>
        <dbReference type="ARBA" id="ARBA00004123"/>
    </source>
</evidence>